<evidence type="ECO:0000259" key="2">
    <source>
        <dbReference type="Pfam" id="PF13556"/>
    </source>
</evidence>
<accession>A0ABW8TLB8</accession>
<gene>
    <name evidence="3" type="ORF">ACJDT4_20820</name>
</gene>
<keyword evidence="4" id="KW-1185">Reference proteome</keyword>
<dbReference type="InterPro" id="IPR051448">
    <property type="entry name" value="CdaR-like_regulators"/>
</dbReference>
<sequence length="381" mass="44309">MAITVKEALNLDILQGFKVIAGNKGLSNKINHVAVWDYETRELIAENFSPEDFALTTLVAIRDKIDELYGAVETMIDVGISCLAIKNIYFDYIPNEVIELANKNNFPIMLFKDTFTEDVIVSVNKAIDEKKEYENLALKIDDILYKNLNDISIKSIARKININFKEHNIVAFCKKKNNKLVEIKSFSDKETEEAFSKVIPYKNGYVLINTFEEASKKDIDKIILRRLKWWGFAEKEYVIGISNLYDNLESLGKAIQESLYAFRYSTMYEKSISFFDEIGINKMMFPILDNPWVMKYYKEMIEPLINYDKNHETELLKTAVRYVENNGDIKATGEELFQHSNTIRYRIERVNKILSENCKTKHFYEELAVAVRIYNLISTSL</sequence>
<dbReference type="InterPro" id="IPR025736">
    <property type="entry name" value="PucR_C-HTH_dom"/>
</dbReference>
<dbReference type="PANTHER" id="PTHR33744">
    <property type="entry name" value="CARBOHYDRATE DIACID REGULATOR"/>
    <property type="match status" value="1"/>
</dbReference>
<evidence type="ECO:0000313" key="4">
    <source>
        <dbReference type="Proteomes" id="UP001623592"/>
    </source>
</evidence>
<dbReference type="PANTHER" id="PTHR33744:SF1">
    <property type="entry name" value="DNA-BINDING TRANSCRIPTIONAL ACTIVATOR ADER"/>
    <property type="match status" value="1"/>
</dbReference>
<dbReference type="EMBL" id="JBJIAA010000021">
    <property type="protein sequence ID" value="MFL0252855.1"/>
    <property type="molecule type" value="Genomic_DNA"/>
</dbReference>
<dbReference type="Gene3D" id="1.10.10.2840">
    <property type="entry name" value="PucR C-terminal helix-turn-helix domain"/>
    <property type="match status" value="1"/>
</dbReference>
<evidence type="ECO:0000259" key="1">
    <source>
        <dbReference type="Pfam" id="PF07905"/>
    </source>
</evidence>
<protein>
    <submittedName>
        <fullName evidence="3">PucR family transcriptional regulator</fullName>
    </submittedName>
</protein>
<dbReference type="Proteomes" id="UP001623592">
    <property type="component" value="Unassembled WGS sequence"/>
</dbReference>
<dbReference type="InterPro" id="IPR012914">
    <property type="entry name" value="PucR_dom"/>
</dbReference>
<evidence type="ECO:0000313" key="3">
    <source>
        <dbReference type="EMBL" id="MFL0252855.1"/>
    </source>
</evidence>
<dbReference type="Pfam" id="PF13556">
    <property type="entry name" value="HTH_30"/>
    <property type="match status" value="1"/>
</dbReference>
<reference evidence="3 4" key="1">
    <citation type="submission" date="2024-11" db="EMBL/GenBank/DDBJ databases">
        <authorList>
            <person name="Heng Y.C."/>
            <person name="Lim A.C.H."/>
            <person name="Lee J.K.Y."/>
            <person name="Kittelmann S."/>
        </authorList>
    </citation>
    <scope>NUCLEOTIDE SEQUENCE [LARGE SCALE GENOMIC DNA]</scope>
    <source>
        <strain evidence="3 4">WILCCON 0114</strain>
    </source>
</reference>
<name>A0ABW8TLB8_9CLOT</name>
<comment type="caution">
    <text evidence="3">The sequence shown here is derived from an EMBL/GenBank/DDBJ whole genome shotgun (WGS) entry which is preliminary data.</text>
</comment>
<dbReference type="Pfam" id="PF07905">
    <property type="entry name" value="PucR"/>
    <property type="match status" value="1"/>
</dbReference>
<organism evidence="3 4">
    <name type="scientific">Clostridium neuense</name>
    <dbReference type="NCBI Taxonomy" id="1728934"/>
    <lineage>
        <taxon>Bacteria</taxon>
        <taxon>Bacillati</taxon>
        <taxon>Bacillota</taxon>
        <taxon>Clostridia</taxon>
        <taxon>Eubacteriales</taxon>
        <taxon>Clostridiaceae</taxon>
        <taxon>Clostridium</taxon>
    </lineage>
</organism>
<dbReference type="RefSeq" id="WP_406789512.1">
    <property type="nucleotide sequence ID" value="NZ_JBJIAA010000021.1"/>
</dbReference>
<feature type="domain" description="PucR C-terminal helix-turn-helix" evidence="2">
    <location>
        <begin position="315"/>
        <end position="373"/>
    </location>
</feature>
<feature type="domain" description="Purine catabolism PurC-like" evidence="1">
    <location>
        <begin position="8"/>
        <end position="127"/>
    </location>
</feature>
<dbReference type="InterPro" id="IPR042070">
    <property type="entry name" value="PucR_C-HTH_sf"/>
</dbReference>
<proteinExistence type="predicted"/>